<evidence type="ECO:0000256" key="3">
    <source>
        <dbReference type="ARBA" id="ARBA00013064"/>
    </source>
</evidence>
<dbReference type="PANTHER" id="PTHR11717">
    <property type="entry name" value="LOW MOLECULAR WEIGHT PROTEIN TYROSINE PHOSPHATASE"/>
    <property type="match status" value="1"/>
</dbReference>
<evidence type="ECO:0000313" key="9">
    <source>
        <dbReference type="EMBL" id="GAL83010.1"/>
    </source>
</evidence>
<dbReference type="InterPro" id="IPR036196">
    <property type="entry name" value="Ptyr_pPase_sf"/>
</dbReference>
<dbReference type="PRINTS" id="PR00719">
    <property type="entry name" value="LMWPTPASE"/>
</dbReference>
<organism evidence="9 10">
    <name type="scientific">Sporocytophaga myxococcoides</name>
    <dbReference type="NCBI Taxonomy" id="153721"/>
    <lineage>
        <taxon>Bacteria</taxon>
        <taxon>Pseudomonadati</taxon>
        <taxon>Bacteroidota</taxon>
        <taxon>Cytophagia</taxon>
        <taxon>Cytophagales</taxon>
        <taxon>Cytophagaceae</taxon>
        <taxon>Sporocytophaga</taxon>
    </lineage>
</organism>
<feature type="active site" description="Proton donor" evidence="7">
    <location>
        <position position="109"/>
    </location>
</feature>
<dbReference type="AlphaFoldDB" id="A0A098L8E9"/>
<evidence type="ECO:0000256" key="1">
    <source>
        <dbReference type="ARBA" id="ARBA00004496"/>
    </source>
</evidence>
<keyword evidence="10" id="KW-1185">Reference proteome</keyword>
<dbReference type="SUPFAM" id="SSF52788">
    <property type="entry name" value="Phosphotyrosine protein phosphatases I"/>
    <property type="match status" value="1"/>
</dbReference>
<keyword evidence="6" id="KW-0904">Protein phosphatase</keyword>
<comment type="subcellular location">
    <subcellularLocation>
        <location evidence="1">Cytoplasm</location>
    </subcellularLocation>
</comment>
<dbReference type="Gene3D" id="3.40.50.2300">
    <property type="match status" value="1"/>
</dbReference>
<evidence type="ECO:0000256" key="2">
    <source>
        <dbReference type="ARBA" id="ARBA00011063"/>
    </source>
</evidence>
<keyword evidence="4" id="KW-0963">Cytoplasm</keyword>
<proteinExistence type="inferred from homology"/>
<accession>A0A098L8E9</accession>
<name>A0A098L8E9_9BACT</name>
<gene>
    <name evidence="9" type="ORF">MYP_236</name>
</gene>
<dbReference type="SMART" id="SM00226">
    <property type="entry name" value="LMWPc"/>
    <property type="match status" value="1"/>
</dbReference>
<sequence length="142" mass="16388">MAEGVFKKVIENKGVSHKFYCDSAGTSAYHIGALPDERMRATAMERGIILDHCARQITVKDFDNFDYILAMDTSNYNNIKSLTNDKFKHDKVLMMRSFDSIKSTVDVPDPYYGGMSGFTEVYEILWRCCNNFYNHIEENQEI</sequence>
<dbReference type="CDD" id="cd16343">
    <property type="entry name" value="LMWPTP"/>
    <property type="match status" value="1"/>
</dbReference>
<dbReference type="InterPro" id="IPR050438">
    <property type="entry name" value="LMW_PTPase"/>
</dbReference>
<dbReference type="PRINTS" id="PR00720">
    <property type="entry name" value="MAMMALPTPASE"/>
</dbReference>
<keyword evidence="5" id="KW-0378">Hydrolase</keyword>
<dbReference type="InterPro" id="IPR002115">
    <property type="entry name" value="Tyr_Pase_low_mol_wt_mml"/>
</dbReference>
<dbReference type="eggNOG" id="COG0394">
    <property type="taxonomic scope" value="Bacteria"/>
</dbReference>
<evidence type="ECO:0000259" key="8">
    <source>
        <dbReference type="SMART" id="SM00226"/>
    </source>
</evidence>
<dbReference type="Pfam" id="PF01451">
    <property type="entry name" value="LMWPc"/>
    <property type="match status" value="1"/>
</dbReference>
<dbReference type="GO" id="GO:0004726">
    <property type="term" value="F:non-membrane spanning protein tyrosine phosphatase activity"/>
    <property type="evidence" value="ECO:0007669"/>
    <property type="project" value="InterPro"/>
</dbReference>
<evidence type="ECO:0000256" key="7">
    <source>
        <dbReference type="PIRSR" id="PIRSR617867-1"/>
    </source>
</evidence>
<evidence type="ECO:0000256" key="4">
    <source>
        <dbReference type="ARBA" id="ARBA00022490"/>
    </source>
</evidence>
<dbReference type="STRING" id="153721.MYP_236"/>
<comment type="caution">
    <text evidence="9">The sequence shown here is derived from an EMBL/GenBank/DDBJ whole genome shotgun (WGS) entry which is preliminary data.</text>
</comment>
<protein>
    <recommendedName>
        <fullName evidence="3">protein-tyrosine-phosphatase</fullName>
        <ecNumber evidence="3">3.1.3.48</ecNumber>
    </recommendedName>
</protein>
<evidence type="ECO:0000313" key="10">
    <source>
        <dbReference type="Proteomes" id="UP000030185"/>
    </source>
</evidence>
<dbReference type="InterPro" id="IPR017867">
    <property type="entry name" value="Tyr_phospatase_low_mol_wt"/>
</dbReference>
<evidence type="ECO:0000256" key="6">
    <source>
        <dbReference type="ARBA" id="ARBA00022912"/>
    </source>
</evidence>
<dbReference type="EC" id="3.1.3.48" evidence="3"/>
<dbReference type="PANTHER" id="PTHR11717:SF7">
    <property type="entry name" value="LOW MOLECULAR WEIGHT PHOSPHOTYROSINE PROTEIN PHOSPHATASE"/>
    <property type="match status" value="1"/>
</dbReference>
<dbReference type="GO" id="GO:0005737">
    <property type="term" value="C:cytoplasm"/>
    <property type="evidence" value="ECO:0007669"/>
    <property type="project" value="UniProtKB-SubCell"/>
</dbReference>
<feature type="domain" description="Phosphotyrosine protein phosphatase I" evidence="8">
    <location>
        <begin position="1"/>
        <end position="135"/>
    </location>
</feature>
<dbReference type="InterPro" id="IPR023485">
    <property type="entry name" value="Ptyr_pPase"/>
</dbReference>
<evidence type="ECO:0000256" key="5">
    <source>
        <dbReference type="ARBA" id="ARBA00022801"/>
    </source>
</evidence>
<dbReference type="EMBL" id="BBLT01000001">
    <property type="protein sequence ID" value="GAL83010.1"/>
    <property type="molecule type" value="Genomic_DNA"/>
</dbReference>
<comment type="similarity">
    <text evidence="2">Belongs to the low molecular weight phosphotyrosine protein phosphatase family.</text>
</comment>
<dbReference type="GO" id="GO:0003993">
    <property type="term" value="F:acid phosphatase activity"/>
    <property type="evidence" value="ECO:0007669"/>
    <property type="project" value="InterPro"/>
</dbReference>
<dbReference type="Proteomes" id="UP000030185">
    <property type="component" value="Unassembled WGS sequence"/>
</dbReference>
<reference evidence="9 10" key="1">
    <citation type="submission" date="2014-09" db="EMBL/GenBank/DDBJ databases">
        <title>Sporocytophaga myxococcoides PG-01 genome sequencing.</title>
        <authorList>
            <person name="Liu L."/>
            <person name="Gao P.J."/>
            <person name="Chen G.J."/>
            <person name="Wang L.S."/>
        </authorList>
    </citation>
    <scope>NUCLEOTIDE SEQUENCE [LARGE SCALE GENOMIC DNA]</scope>
    <source>
        <strain evidence="9 10">PG-01</strain>
    </source>
</reference>